<reference evidence="1" key="1">
    <citation type="submission" date="2022-11" db="EMBL/GenBank/DDBJ databases">
        <title>beta-Carotene-producing bacterium, Jeongeuplla avenae sp. nov., alleviates the salt stress of Arabidopsis seedlings.</title>
        <authorList>
            <person name="Jiang L."/>
            <person name="Lee J."/>
        </authorList>
    </citation>
    <scope>NUCLEOTIDE SEQUENCE</scope>
    <source>
        <strain evidence="1">DY_R2A_6</strain>
    </source>
</reference>
<dbReference type="Proteomes" id="UP001163223">
    <property type="component" value="Chromosome"/>
</dbReference>
<accession>A0ACD4NU98</accession>
<protein>
    <submittedName>
        <fullName evidence="1">D-lyxose/D-mannose family sugar isomerase</fullName>
    </submittedName>
</protein>
<organism evidence="1 2">
    <name type="scientific">Antarcticirhabdus aurantiaca</name>
    <dbReference type="NCBI Taxonomy" id="2606717"/>
    <lineage>
        <taxon>Bacteria</taxon>
        <taxon>Pseudomonadati</taxon>
        <taxon>Pseudomonadota</taxon>
        <taxon>Alphaproteobacteria</taxon>
        <taxon>Hyphomicrobiales</taxon>
        <taxon>Aurantimonadaceae</taxon>
        <taxon>Antarcticirhabdus</taxon>
    </lineage>
</organism>
<name>A0ACD4NU98_9HYPH</name>
<proteinExistence type="predicted"/>
<evidence type="ECO:0000313" key="2">
    <source>
        <dbReference type="Proteomes" id="UP001163223"/>
    </source>
</evidence>
<dbReference type="EMBL" id="CP113520">
    <property type="protein sequence ID" value="WAJ30363.1"/>
    <property type="molecule type" value="Genomic_DNA"/>
</dbReference>
<sequence length="229" mass="25554">MKRSEINRILREGEAFMRSFGQVLPPFAYLSPAEMKARAAELRALPERQLGWDVTDFGSGEFARTGLFLFTARNGQAADLKRGGGMVYAEKIMIARRDQLTPMHRHEQKAEDIINRGGARLAIELFSAAPDGSIDPDRPVEIQTDGRLRRLRGGDVLTLGPGESVTLLPRLHWHAFWGEGGDVLVGEVSTVNDDLGDNVFRDPVGRFATIEEDEAPLHLLVSDYETWLR</sequence>
<evidence type="ECO:0000313" key="1">
    <source>
        <dbReference type="EMBL" id="WAJ30363.1"/>
    </source>
</evidence>
<keyword evidence="2" id="KW-1185">Reference proteome</keyword>
<keyword evidence="1" id="KW-0413">Isomerase</keyword>
<gene>
    <name evidence="1" type="ORF">OXU80_09225</name>
</gene>